<dbReference type="Proteomes" id="UP000281474">
    <property type="component" value="Unassembled WGS sequence"/>
</dbReference>
<dbReference type="RefSeq" id="WP_121838752.1">
    <property type="nucleotide sequence ID" value="NZ_ML014772.1"/>
</dbReference>
<protein>
    <submittedName>
        <fullName evidence="3">Aspartate/glutamate racemase family protein</fullName>
    </submittedName>
</protein>
<reference evidence="3 4" key="1">
    <citation type="submission" date="2018-09" db="EMBL/GenBank/DDBJ databases">
        <title>Phylogeny of the Shewanellaceae, and recommendation for two new genera, Pseudoshewanella and Parashewanella.</title>
        <authorList>
            <person name="Wang G."/>
        </authorList>
    </citation>
    <scope>NUCLEOTIDE SEQUENCE [LARGE SCALE GENOMIC DNA]</scope>
    <source>
        <strain evidence="3 4">C51</strain>
    </source>
</reference>
<accession>A0A3L8PZ04</accession>
<name>A0A3L8PZ04_9GAMM</name>
<dbReference type="InterPro" id="IPR001920">
    <property type="entry name" value="Asp/Glu_race"/>
</dbReference>
<dbReference type="InterPro" id="IPR004380">
    <property type="entry name" value="Asp_race"/>
</dbReference>
<sequence>MKTIGLLGGMSWESTASYYKAINEGVKAELGGLHSAKICLYSVDFNEIETLQHQGKWDTTAAILSRAAQKVEAAGADFLLICTNTMHRVAEEVQKAISIPLIHIADATAERLIEDKINRVGLLGTRFTMEQDFYKKQISDQFDIEVIVPNEKEQEYVHRVIYQELCQGKINDESRLQYLSIMDNLYAQGAQAIILGCTEIALLIQQQHTPIPLYDTTQIHAESAVALSLQESLPNSHDSSES</sequence>
<evidence type="ECO:0000313" key="4">
    <source>
        <dbReference type="Proteomes" id="UP000281474"/>
    </source>
</evidence>
<dbReference type="NCBIfam" id="TIGR00035">
    <property type="entry name" value="asp_race"/>
    <property type="match status" value="1"/>
</dbReference>
<dbReference type="PANTHER" id="PTHR21198">
    <property type="entry name" value="GLUTAMATE RACEMASE"/>
    <property type="match status" value="1"/>
</dbReference>
<dbReference type="Pfam" id="PF01177">
    <property type="entry name" value="Asp_Glu_race"/>
    <property type="match status" value="1"/>
</dbReference>
<keyword evidence="4" id="KW-1185">Reference proteome</keyword>
<dbReference type="Gene3D" id="3.40.50.1860">
    <property type="match status" value="2"/>
</dbReference>
<gene>
    <name evidence="3" type="ORF">D5018_09395</name>
</gene>
<dbReference type="OrthoDB" id="9803739at2"/>
<comment type="caution">
    <text evidence="3">The sequence shown here is derived from an EMBL/GenBank/DDBJ whole genome shotgun (WGS) entry which is preliminary data.</text>
</comment>
<dbReference type="GO" id="GO:0047661">
    <property type="term" value="F:amino-acid racemase activity"/>
    <property type="evidence" value="ECO:0007669"/>
    <property type="project" value="InterPro"/>
</dbReference>
<keyword evidence="2" id="KW-0413">Isomerase</keyword>
<dbReference type="SUPFAM" id="SSF53681">
    <property type="entry name" value="Aspartate/glutamate racemase"/>
    <property type="match status" value="2"/>
</dbReference>
<proteinExistence type="inferred from homology"/>
<dbReference type="PANTHER" id="PTHR21198:SF7">
    <property type="entry name" value="ASPARTATE-GLUTAMATE RACEMASE FAMILY"/>
    <property type="match status" value="1"/>
</dbReference>
<evidence type="ECO:0000256" key="1">
    <source>
        <dbReference type="ARBA" id="ARBA00007847"/>
    </source>
</evidence>
<evidence type="ECO:0000313" key="3">
    <source>
        <dbReference type="EMBL" id="RLV60009.1"/>
    </source>
</evidence>
<dbReference type="AlphaFoldDB" id="A0A3L8PZ04"/>
<organism evidence="3 4">
    <name type="scientific">Parashewanella curva</name>
    <dbReference type="NCBI Taxonomy" id="2338552"/>
    <lineage>
        <taxon>Bacteria</taxon>
        <taxon>Pseudomonadati</taxon>
        <taxon>Pseudomonadota</taxon>
        <taxon>Gammaproteobacteria</taxon>
        <taxon>Alteromonadales</taxon>
        <taxon>Shewanellaceae</taxon>
        <taxon>Parashewanella</taxon>
    </lineage>
</organism>
<evidence type="ECO:0000256" key="2">
    <source>
        <dbReference type="ARBA" id="ARBA00023235"/>
    </source>
</evidence>
<dbReference type="InterPro" id="IPR015942">
    <property type="entry name" value="Asp/Glu/hydantoin_racemase"/>
</dbReference>
<dbReference type="EMBL" id="QZEI01000023">
    <property type="protein sequence ID" value="RLV60009.1"/>
    <property type="molecule type" value="Genomic_DNA"/>
</dbReference>
<comment type="similarity">
    <text evidence="1">Belongs to the aspartate/glutamate racemases family.</text>
</comment>